<reference evidence="2" key="1">
    <citation type="journal article" date="2019" name="Sci. Rep.">
        <title>Draft genome of Tanacetum cinerariifolium, the natural source of mosquito coil.</title>
        <authorList>
            <person name="Yamashiro T."/>
            <person name="Shiraishi A."/>
            <person name="Satake H."/>
            <person name="Nakayama K."/>
        </authorList>
    </citation>
    <scope>NUCLEOTIDE SEQUENCE</scope>
</reference>
<evidence type="ECO:0000313" key="2">
    <source>
        <dbReference type="EMBL" id="GFD32207.1"/>
    </source>
</evidence>
<evidence type="ECO:0000256" key="1">
    <source>
        <dbReference type="SAM" id="MobiDB-lite"/>
    </source>
</evidence>
<comment type="caution">
    <text evidence="2">The sequence shown here is derived from an EMBL/GenBank/DDBJ whole genome shotgun (WGS) entry which is preliminary data.</text>
</comment>
<feature type="non-terminal residue" evidence="2">
    <location>
        <position position="1"/>
    </location>
</feature>
<accession>A0A699VAR2</accession>
<feature type="region of interest" description="Disordered" evidence="1">
    <location>
        <begin position="1"/>
        <end position="21"/>
    </location>
</feature>
<feature type="compositionally biased region" description="Polar residues" evidence="1">
    <location>
        <begin position="1"/>
        <end position="15"/>
    </location>
</feature>
<name>A0A699VAR2_TANCI</name>
<organism evidence="2">
    <name type="scientific">Tanacetum cinerariifolium</name>
    <name type="common">Dalmatian daisy</name>
    <name type="synonym">Chrysanthemum cinerariifolium</name>
    <dbReference type="NCBI Taxonomy" id="118510"/>
    <lineage>
        <taxon>Eukaryota</taxon>
        <taxon>Viridiplantae</taxon>
        <taxon>Streptophyta</taxon>
        <taxon>Embryophyta</taxon>
        <taxon>Tracheophyta</taxon>
        <taxon>Spermatophyta</taxon>
        <taxon>Magnoliopsida</taxon>
        <taxon>eudicotyledons</taxon>
        <taxon>Gunneridae</taxon>
        <taxon>Pentapetalae</taxon>
        <taxon>asterids</taxon>
        <taxon>campanulids</taxon>
        <taxon>Asterales</taxon>
        <taxon>Asteraceae</taxon>
        <taxon>Asteroideae</taxon>
        <taxon>Anthemideae</taxon>
        <taxon>Anthemidinae</taxon>
        <taxon>Tanacetum</taxon>
    </lineage>
</organism>
<proteinExistence type="predicted"/>
<gene>
    <name evidence="2" type="ORF">Tci_904176</name>
</gene>
<dbReference type="AlphaFoldDB" id="A0A699VAR2"/>
<protein>
    <submittedName>
        <fullName evidence="2">Uncharacterized protein</fullName>
    </submittedName>
</protein>
<sequence>RYILQRRTSTPTGSSGHDESSSLYAELRLINSKRNLKRLCLGLMREIKVKASLDQTLLLKVHLEEPASSSGTLSSLQHLTKDLSFGDLFFSDKPLEADNDKANAEIEAESMV</sequence>
<feature type="non-terminal residue" evidence="2">
    <location>
        <position position="112"/>
    </location>
</feature>
<dbReference type="EMBL" id="BKCJ011421916">
    <property type="protein sequence ID" value="GFD32207.1"/>
    <property type="molecule type" value="Genomic_DNA"/>
</dbReference>